<dbReference type="PANTHER" id="PTHR42818">
    <property type="entry name" value="SULFOPYRUVATE DECARBOXYLASE SUBUNIT ALPHA"/>
    <property type="match status" value="1"/>
</dbReference>
<dbReference type="InterPro" id="IPR029061">
    <property type="entry name" value="THDP-binding"/>
</dbReference>
<keyword evidence="3" id="KW-0456">Lyase</keyword>
<dbReference type="InterPro" id="IPR002880">
    <property type="entry name" value="Pyrv_Fd/Flavodoxin_OxRdtase_N"/>
</dbReference>
<feature type="domain" description="Pyruvate flavodoxin/ferredoxin oxidoreductase pyrimidine binding" evidence="4">
    <location>
        <begin position="50"/>
        <end position="173"/>
    </location>
</feature>
<evidence type="ECO:0000259" key="4">
    <source>
        <dbReference type="Pfam" id="PF01855"/>
    </source>
</evidence>
<dbReference type="AlphaFoldDB" id="A0A0S3PWL2"/>
<dbReference type="KEGG" id="vgo:GJW-30_1_02712"/>
<evidence type="ECO:0000313" key="5">
    <source>
        <dbReference type="EMBL" id="BAT60176.1"/>
    </source>
</evidence>
<evidence type="ECO:0000256" key="3">
    <source>
        <dbReference type="ARBA" id="ARBA00023239"/>
    </source>
</evidence>
<gene>
    <name evidence="5" type="ORF">GJW-30_1_02712</name>
</gene>
<accession>A0A0S3PWL2</accession>
<dbReference type="EMBL" id="AP014946">
    <property type="protein sequence ID" value="BAT60176.1"/>
    <property type="molecule type" value="Genomic_DNA"/>
</dbReference>
<dbReference type="GO" id="GO:0016491">
    <property type="term" value="F:oxidoreductase activity"/>
    <property type="evidence" value="ECO:0007669"/>
    <property type="project" value="UniProtKB-KW"/>
</dbReference>
<dbReference type="PANTHER" id="PTHR42818:SF1">
    <property type="entry name" value="SULFOPYRUVATE DECARBOXYLASE"/>
    <property type="match status" value="1"/>
</dbReference>
<dbReference type="SUPFAM" id="SSF52518">
    <property type="entry name" value="Thiamin diphosphate-binding fold (THDP-binding)"/>
    <property type="match status" value="1"/>
</dbReference>
<dbReference type="CDD" id="cd07035">
    <property type="entry name" value="TPP_PYR_POX_like"/>
    <property type="match status" value="1"/>
</dbReference>
<keyword evidence="2" id="KW-0560">Oxidoreductase</keyword>
<dbReference type="RefSeq" id="WP_245408745.1">
    <property type="nucleotide sequence ID" value="NZ_AP014946.1"/>
</dbReference>
<dbReference type="Proteomes" id="UP000236884">
    <property type="component" value="Chromosome"/>
</dbReference>
<reference evidence="5 6" key="1">
    <citation type="submission" date="2015-08" db="EMBL/GenBank/DDBJ databases">
        <title>Investigation of the bacterial diversity of lava forest soil.</title>
        <authorList>
            <person name="Lee J.S."/>
        </authorList>
    </citation>
    <scope>NUCLEOTIDE SEQUENCE [LARGE SCALE GENOMIC DNA]</scope>
    <source>
        <strain evidence="5 6">GJW-30</strain>
    </source>
</reference>
<keyword evidence="1" id="KW-0210">Decarboxylase</keyword>
<proteinExistence type="predicted"/>
<dbReference type="Gene3D" id="3.40.50.970">
    <property type="match status" value="1"/>
</dbReference>
<protein>
    <recommendedName>
        <fullName evidence="4">Pyruvate flavodoxin/ferredoxin oxidoreductase pyrimidine binding domain-containing protein</fullName>
    </recommendedName>
</protein>
<dbReference type="InterPro" id="IPR051818">
    <property type="entry name" value="TPP_dependent_decarboxylase"/>
</dbReference>
<name>A0A0S3PWL2_9BRAD</name>
<organism evidence="5 6">
    <name type="scientific">Variibacter gotjawalensis</name>
    <dbReference type="NCBI Taxonomy" id="1333996"/>
    <lineage>
        <taxon>Bacteria</taxon>
        <taxon>Pseudomonadati</taxon>
        <taxon>Pseudomonadota</taxon>
        <taxon>Alphaproteobacteria</taxon>
        <taxon>Hyphomicrobiales</taxon>
        <taxon>Nitrobacteraceae</taxon>
        <taxon>Variibacter</taxon>
    </lineage>
</organism>
<evidence type="ECO:0000313" key="6">
    <source>
        <dbReference type="Proteomes" id="UP000236884"/>
    </source>
</evidence>
<evidence type="ECO:0000256" key="1">
    <source>
        <dbReference type="ARBA" id="ARBA00022793"/>
    </source>
</evidence>
<evidence type="ECO:0000256" key="2">
    <source>
        <dbReference type="ARBA" id="ARBA00023002"/>
    </source>
</evidence>
<keyword evidence="6" id="KW-1185">Reference proteome</keyword>
<dbReference type="Pfam" id="PF01855">
    <property type="entry name" value="POR_N"/>
    <property type="match status" value="1"/>
</dbReference>
<dbReference type="GO" id="GO:0016831">
    <property type="term" value="F:carboxy-lyase activity"/>
    <property type="evidence" value="ECO:0007669"/>
    <property type="project" value="UniProtKB-KW"/>
</dbReference>
<sequence>MPSPAINPDTKAAFTAGWPDKLHALLKSYDVKQVAYVPDAGHTQLIRHCLADKEMKTVRLTTEEEGIGQLMGAWLGGERGVLLMQSSGVGNCINMLSLSTVCHIPLLMIVTMRGEFGEFNPWQIPMGQGTRAALEAVGTIVLRADTAESLPDVVQAAAKLAFNSSRPVAALIGQNVLGAKDFKELTKG</sequence>